<name>A0A2G5SMX6_9PELO</name>
<organism evidence="1 2">
    <name type="scientific">Caenorhabditis nigoni</name>
    <dbReference type="NCBI Taxonomy" id="1611254"/>
    <lineage>
        <taxon>Eukaryota</taxon>
        <taxon>Metazoa</taxon>
        <taxon>Ecdysozoa</taxon>
        <taxon>Nematoda</taxon>
        <taxon>Chromadorea</taxon>
        <taxon>Rhabditida</taxon>
        <taxon>Rhabditina</taxon>
        <taxon>Rhabditomorpha</taxon>
        <taxon>Rhabditoidea</taxon>
        <taxon>Rhabditidae</taxon>
        <taxon>Peloderinae</taxon>
        <taxon>Caenorhabditis</taxon>
    </lineage>
</organism>
<dbReference type="PANTHER" id="PTHR21503">
    <property type="entry name" value="F-BOX-CONTAINING HYPOTHETICAL PROTEIN C.ELEGANS"/>
    <property type="match status" value="1"/>
</dbReference>
<evidence type="ECO:0000313" key="2">
    <source>
        <dbReference type="Proteomes" id="UP000230233"/>
    </source>
</evidence>
<keyword evidence="2" id="KW-1185">Reference proteome</keyword>
<proteinExistence type="predicted"/>
<dbReference type="PANTHER" id="PTHR21503:SF8">
    <property type="entry name" value="F-BOX ASSOCIATED DOMAIN-CONTAINING PROTEIN-RELATED"/>
    <property type="match status" value="1"/>
</dbReference>
<dbReference type="AlphaFoldDB" id="A0A2G5SMX6"/>
<dbReference type="EMBL" id="PDUG01000006">
    <property type="protein sequence ID" value="PIC16269.1"/>
    <property type="molecule type" value="Genomic_DNA"/>
</dbReference>
<gene>
    <name evidence="1" type="primary">Cnig_chr_X.g22930</name>
    <name evidence="1" type="ORF">B9Z55_022930</name>
</gene>
<protein>
    <recommendedName>
        <fullName evidence="3">F-box associated domain-containing protein</fullName>
    </recommendedName>
</protein>
<evidence type="ECO:0000313" key="1">
    <source>
        <dbReference type="EMBL" id="PIC16269.1"/>
    </source>
</evidence>
<reference evidence="2" key="1">
    <citation type="submission" date="2017-10" db="EMBL/GenBank/DDBJ databases">
        <title>Rapid genome shrinkage in a self-fertile nematode reveals novel sperm competition proteins.</title>
        <authorList>
            <person name="Yin D."/>
            <person name="Schwarz E.M."/>
            <person name="Thomas C.G."/>
            <person name="Felde R.L."/>
            <person name="Korf I.F."/>
            <person name="Cutter A.D."/>
            <person name="Schartner C.M."/>
            <person name="Ralston E.J."/>
            <person name="Meyer B.J."/>
            <person name="Haag E.S."/>
        </authorList>
    </citation>
    <scope>NUCLEOTIDE SEQUENCE [LARGE SCALE GENOMIC DNA]</scope>
    <source>
        <strain evidence="2">JU1422</strain>
    </source>
</reference>
<sequence length="336" mass="38789">MPIAFTRFHDLVQNEILDLMECYALFNFSETSKRSRSLSQRPAKLHKGNMEIMFGVLRETSSSFPSLKLAYSSTSHSAHEFPTSLFLEFKDSKFEHLEEYLSVRHSSLFVNMTISMVFYCDPPFETAFVTLEHLAELGYPIEECDIRCDPDNEAIVRTLMILNKAKILYLNCKPTEDFKNNFDFKTPFTGSLENEKLVLFPYSEWVSAWHVINVFNRCREITLFDSYFKESEVIEILRSWKIGSSIRHLKLSFVRAGSNEDFGAKMIEINAEPVPEAVNEDPNIPVPPVSPSWLLRQENTNVEVLISIVQPGHNGRKWFFTMKEESKLASEENVPV</sequence>
<accession>A0A2G5SMX6</accession>
<dbReference type="OrthoDB" id="10356294at2759"/>
<dbReference type="Proteomes" id="UP000230233">
    <property type="component" value="Chromosome X"/>
</dbReference>
<comment type="caution">
    <text evidence="1">The sequence shown here is derived from an EMBL/GenBank/DDBJ whole genome shotgun (WGS) entry which is preliminary data.</text>
</comment>
<evidence type="ECO:0008006" key="3">
    <source>
        <dbReference type="Google" id="ProtNLM"/>
    </source>
</evidence>